<sequence>MVPPSYQESQIMAHVCLATSTHEDGSHDESHVPVMTVVQTHEGEVMHDEWKKAIYNHPLFPLMALLFEKCEQGSLSLDMFATTDYDRDIQAFVEHRQHQGKPFFVDDQDLDSLMLKAVQVLRIHLLELEKVSELCKDFCSRYITCLKGKLQSENLLRLDDLDSPPLSPSQNTNTMAAAGVSMAAMPLPPVVNAMGGGVMMPQGLSMATISQGQIISGNTVYQMVHTPQGIVAQPIQIQAPPMQTSVGTASMVHGNTSLSQIGMMGSPPTAQPQVTSPVHGSGSTVLSGDESYDDDPTGKRKNAKRGVLPKHATQIMKTWLFQHLVHPYPTEDEKRQISSQTNLTLLQVNNWFINARRRILQPMLDSGTGDANRTKKSKPSTRPQQRFWPEAIANITPQLPPHLQQAKIPSPTSSPPLSSPNDSVSVTMGQAGHLVMTANGQLVAAGNGVPLSLAALPGIMLGQPTLSAAASLGAKTPASGSDDLNSSSVVLSLTCESGESDGD</sequence>
<dbReference type="Proteomes" id="UP000245119">
    <property type="component" value="Linkage Group LG7"/>
</dbReference>
<comment type="caution">
    <text evidence="8">The sequence shown here is derived from an EMBL/GenBank/DDBJ whole genome shotgun (WGS) entry which is preliminary data.</text>
</comment>
<dbReference type="AlphaFoldDB" id="A0A2T7P0W3"/>
<dbReference type="PROSITE" id="PS50071">
    <property type="entry name" value="HOMEOBOX_2"/>
    <property type="match status" value="1"/>
</dbReference>
<dbReference type="InterPro" id="IPR001356">
    <property type="entry name" value="HD"/>
</dbReference>
<dbReference type="Gene3D" id="1.10.10.60">
    <property type="entry name" value="Homeodomain-like"/>
    <property type="match status" value="1"/>
</dbReference>
<keyword evidence="3 5" id="KW-0371">Homeobox</keyword>
<dbReference type="InterPro" id="IPR008422">
    <property type="entry name" value="KN_HD"/>
</dbReference>
<dbReference type="InterPro" id="IPR032453">
    <property type="entry name" value="PKNOX/Meis_N"/>
</dbReference>
<dbReference type="OrthoDB" id="10056939at2759"/>
<dbReference type="GO" id="GO:0005634">
    <property type="term" value="C:nucleus"/>
    <property type="evidence" value="ECO:0007669"/>
    <property type="project" value="UniProtKB-SubCell"/>
</dbReference>
<dbReference type="InterPro" id="IPR050224">
    <property type="entry name" value="TALE_homeobox"/>
</dbReference>
<name>A0A2T7P0W3_POMCA</name>
<evidence type="ECO:0000259" key="7">
    <source>
        <dbReference type="PROSITE" id="PS50071"/>
    </source>
</evidence>
<feature type="DNA-binding region" description="Homeobox" evidence="5">
    <location>
        <begin position="301"/>
        <end position="363"/>
    </location>
</feature>
<comment type="similarity">
    <text evidence="1">Belongs to the TALE/MEIS homeobox family.</text>
</comment>
<dbReference type="CDD" id="cd00086">
    <property type="entry name" value="homeodomain"/>
    <property type="match status" value="1"/>
</dbReference>
<dbReference type="InterPro" id="IPR009057">
    <property type="entry name" value="Homeodomain-like_sf"/>
</dbReference>
<evidence type="ECO:0000313" key="8">
    <source>
        <dbReference type="EMBL" id="PVD27058.1"/>
    </source>
</evidence>
<dbReference type="GO" id="GO:0006355">
    <property type="term" value="P:regulation of DNA-templated transcription"/>
    <property type="evidence" value="ECO:0007669"/>
    <property type="project" value="InterPro"/>
</dbReference>
<dbReference type="STRING" id="400727.A0A2T7P0W3"/>
<protein>
    <recommendedName>
        <fullName evidence="7">Homeobox domain-containing protein</fullName>
    </recommendedName>
</protein>
<dbReference type="PANTHER" id="PTHR11850">
    <property type="entry name" value="HOMEOBOX PROTEIN TRANSCRIPTION FACTORS"/>
    <property type="match status" value="1"/>
</dbReference>
<dbReference type="SUPFAM" id="SSF46689">
    <property type="entry name" value="Homeodomain-like"/>
    <property type="match status" value="1"/>
</dbReference>
<organism evidence="8 9">
    <name type="scientific">Pomacea canaliculata</name>
    <name type="common">Golden apple snail</name>
    <dbReference type="NCBI Taxonomy" id="400727"/>
    <lineage>
        <taxon>Eukaryota</taxon>
        <taxon>Metazoa</taxon>
        <taxon>Spiralia</taxon>
        <taxon>Lophotrochozoa</taxon>
        <taxon>Mollusca</taxon>
        <taxon>Gastropoda</taxon>
        <taxon>Caenogastropoda</taxon>
        <taxon>Architaenioglossa</taxon>
        <taxon>Ampullarioidea</taxon>
        <taxon>Ampullariidae</taxon>
        <taxon>Pomacea</taxon>
    </lineage>
</organism>
<dbReference type="GO" id="GO:0003677">
    <property type="term" value="F:DNA binding"/>
    <property type="evidence" value="ECO:0007669"/>
    <property type="project" value="UniProtKB-UniRule"/>
</dbReference>
<dbReference type="SMART" id="SM00389">
    <property type="entry name" value="HOX"/>
    <property type="match status" value="1"/>
</dbReference>
<keyword evidence="9" id="KW-1185">Reference proteome</keyword>
<dbReference type="Pfam" id="PF05920">
    <property type="entry name" value="Homeobox_KN"/>
    <property type="match status" value="1"/>
</dbReference>
<feature type="region of interest" description="Disordered" evidence="6">
    <location>
        <begin position="364"/>
        <end position="387"/>
    </location>
</feature>
<keyword evidence="4 5" id="KW-0539">Nucleus</keyword>
<feature type="region of interest" description="Disordered" evidence="6">
    <location>
        <begin position="402"/>
        <end position="424"/>
    </location>
</feature>
<evidence type="ECO:0000313" key="9">
    <source>
        <dbReference type="Proteomes" id="UP000245119"/>
    </source>
</evidence>
<evidence type="ECO:0000256" key="4">
    <source>
        <dbReference type="ARBA" id="ARBA00023242"/>
    </source>
</evidence>
<evidence type="ECO:0000256" key="5">
    <source>
        <dbReference type="PROSITE-ProRule" id="PRU00108"/>
    </source>
</evidence>
<dbReference type="FunFam" id="1.10.10.60:FF:000004">
    <property type="entry name" value="Meis2 homeobox isoform 2c"/>
    <property type="match status" value="1"/>
</dbReference>
<feature type="compositionally biased region" description="Polar residues" evidence="6">
    <location>
        <begin position="271"/>
        <end position="286"/>
    </location>
</feature>
<feature type="region of interest" description="Disordered" evidence="6">
    <location>
        <begin position="266"/>
        <end position="307"/>
    </location>
</feature>
<proteinExistence type="inferred from homology"/>
<comment type="subcellular location">
    <subcellularLocation>
        <location evidence="5">Nucleus</location>
    </subcellularLocation>
</comment>
<keyword evidence="2 5" id="KW-0238">DNA-binding</keyword>
<dbReference type="EMBL" id="PZQS01000007">
    <property type="protein sequence ID" value="PVD27058.1"/>
    <property type="molecule type" value="Genomic_DNA"/>
</dbReference>
<dbReference type="Pfam" id="PF16493">
    <property type="entry name" value="Meis_PKNOX_N"/>
    <property type="match status" value="1"/>
</dbReference>
<evidence type="ECO:0000256" key="1">
    <source>
        <dbReference type="ARBA" id="ARBA00009661"/>
    </source>
</evidence>
<reference evidence="8 9" key="1">
    <citation type="submission" date="2018-04" db="EMBL/GenBank/DDBJ databases">
        <title>The genome of golden apple snail Pomacea canaliculata provides insight into stress tolerance and invasive adaptation.</title>
        <authorList>
            <person name="Liu C."/>
            <person name="Liu B."/>
            <person name="Ren Y."/>
            <person name="Zhang Y."/>
            <person name="Wang H."/>
            <person name="Li S."/>
            <person name="Jiang F."/>
            <person name="Yin L."/>
            <person name="Zhang G."/>
            <person name="Qian W."/>
            <person name="Fan W."/>
        </authorList>
    </citation>
    <scope>NUCLEOTIDE SEQUENCE [LARGE SCALE GENOMIC DNA]</scope>
    <source>
        <strain evidence="8">SZHN2017</strain>
        <tissue evidence="8">Muscle</tissue>
    </source>
</reference>
<evidence type="ECO:0000256" key="2">
    <source>
        <dbReference type="ARBA" id="ARBA00023125"/>
    </source>
</evidence>
<accession>A0A2T7P0W3</accession>
<feature type="domain" description="Homeobox" evidence="7">
    <location>
        <begin position="299"/>
        <end position="362"/>
    </location>
</feature>
<evidence type="ECO:0000256" key="6">
    <source>
        <dbReference type="SAM" id="MobiDB-lite"/>
    </source>
</evidence>
<evidence type="ECO:0000256" key="3">
    <source>
        <dbReference type="ARBA" id="ARBA00023155"/>
    </source>
</evidence>
<gene>
    <name evidence="8" type="ORF">C0Q70_12208</name>
</gene>